<proteinExistence type="predicted"/>
<dbReference type="GO" id="GO:0016747">
    <property type="term" value="F:acyltransferase activity, transferring groups other than amino-acyl groups"/>
    <property type="evidence" value="ECO:0007669"/>
    <property type="project" value="InterPro"/>
</dbReference>
<dbReference type="AlphaFoldDB" id="A0A3R9WGQ5"/>
<dbReference type="Gene3D" id="3.40.630.30">
    <property type="match status" value="1"/>
</dbReference>
<dbReference type="InterPro" id="IPR016181">
    <property type="entry name" value="Acyl_CoA_acyltransferase"/>
</dbReference>
<feature type="domain" description="N-acetyltransferase" evidence="1">
    <location>
        <begin position="3"/>
        <end position="165"/>
    </location>
</feature>
<dbReference type="OrthoDB" id="9798006at2"/>
<dbReference type="PROSITE" id="PS51186">
    <property type="entry name" value="GNAT"/>
    <property type="match status" value="1"/>
</dbReference>
<dbReference type="CDD" id="cd04301">
    <property type="entry name" value="NAT_SF"/>
    <property type="match status" value="1"/>
</dbReference>
<sequence>MSFLVRAACLEDARAIAAIYELFVLTSTATLELEPPDAAEIERRLRSVQDAGLPYLVAEAPDGAVAGYAYATAFRPRAGYRFTVEDSVYLDAKFAGRGLGRRLLVELIVRCKAAGCHQMVAVIGGENPASVAMHASQGFADVGVLREVGFKFGAWRDVTLMQREL</sequence>
<keyword evidence="3" id="KW-1185">Reference proteome</keyword>
<dbReference type="PANTHER" id="PTHR43072">
    <property type="entry name" value="N-ACETYLTRANSFERASE"/>
    <property type="match status" value="1"/>
</dbReference>
<gene>
    <name evidence="2" type="ORF">EDE15_2350</name>
</gene>
<dbReference type="PANTHER" id="PTHR43072:SF8">
    <property type="entry name" value="ACYLTRANSFERASE FABY-RELATED"/>
    <property type="match status" value="1"/>
</dbReference>
<dbReference type="SUPFAM" id="SSF55729">
    <property type="entry name" value="Acyl-CoA N-acyltransferases (Nat)"/>
    <property type="match status" value="1"/>
</dbReference>
<name>A0A3R9WGQ5_9BACT</name>
<accession>A0A3R9WGQ5</accession>
<keyword evidence="2" id="KW-0808">Transferase</keyword>
<evidence type="ECO:0000313" key="2">
    <source>
        <dbReference type="EMBL" id="RSL16825.1"/>
    </source>
</evidence>
<protein>
    <submittedName>
        <fullName evidence="2">Phosphinothricin acetyltransferase</fullName>
    </submittedName>
</protein>
<evidence type="ECO:0000313" key="3">
    <source>
        <dbReference type="Proteomes" id="UP000269669"/>
    </source>
</evidence>
<reference evidence="2 3" key="1">
    <citation type="submission" date="2018-12" db="EMBL/GenBank/DDBJ databases">
        <title>Sequencing of bacterial isolates from soil warming experiment in Harvard Forest, Massachusetts, USA.</title>
        <authorList>
            <person name="Deangelis K."/>
        </authorList>
    </citation>
    <scope>NUCLEOTIDE SEQUENCE [LARGE SCALE GENOMIC DNA]</scope>
    <source>
        <strain evidence="2 3">EB153</strain>
    </source>
</reference>
<dbReference type="InterPro" id="IPR000182">
    <property type="entry name" value="GNAT_dom"/>
</dbReference>
<dbReference type="Proteomes" id="UP000269669">
    <property type="component" value="Unassembled WGS sequence"/>
</dbReference>
<dbReference type="EMBL" id="RSDW01000001">
    <property type="protein sequence ID" value="RSL16825.1"/>
    <property type="molecule type" value="Genomic_DNA"/>
</dbReference>
<evidence type="ECO:0000259" key="1">
    <source>
        <dbReference type="PROSITE" id="PS51186"/>
    </source>
</evidence>
<comment type="caution">
    <text evidence="2">The sequence shown here is derived from an EMBL/GenBank/DDBJ whole genome shotgun (WGS) entry which is preliminary data.</text>
</comment>
<organism evidence="2 3">
    <name type="scientific">Edaphobacter aggregans</name>
    <dbReference type="NCBI Taxonomy" id="570835"/>
    <lineage>
        <taxon>Bacteria</taxon>
        <taxon>Pseudomonadati</taxon>
        <taxon>Acidobacteriota</taxon>
        <taxon>Terriglobia</taxon>
        <taxon>Terriglobales</taxon>
        <taxon>Acidobacteriaceae</taxon>
        <taxon>Edaphobacter</taxon>
    </lineage>
</organism>
<dbReference type="RefSeq" id="WP_125485388.1">
    <property type="nucleotide sequence ID" value="NZ_RSDW01000001.1"/>
</dbReference>
<dbReference type="Pfam" id="PF13420">
    <property type="entry name" value="Acetyltransf_4"/>
    <property type="match status" value="1"/>
</dbReference>